<dbReference type="HOGENOM" id="CLU_950696_0_0_1"/>
<feature type="region of interest" description="Disordered" evidence="1">
    <location>
        <begin position="36"/>
        <end position="61"/>
    </location>
</feature>
<gene>
    <name evidence="2" type="ORF">CAEBREN_18493</name>
</gene>
<reference evidence="3" key="1">
    <citation type="submission" date="2011-07" db="EMBL/GenBank/DDBJ databases">
        <authorList>
            <consortium name="Caenorhabditis brenneri Sequencing and Analysis Consortium"/>
            <person name="Wilson R.K."/>
        </authorList>
    </citation>
    <scope>NUCLEOTIDE SEQUENCE [LARGE SCALE GENOMIC DNA]</scope>
    <source>
        <strain evidence="3">PB2801</strain>
    </source>
</reference>
<accession>G0NGM0</accession>
<feature type="region of interest" description="Disordered" evidence="1">
    <location>
        <begin position="251"/>
        <end position="293"/>
    </location>
</feature>
<name>G0NGM0_CAEBE</name>
<keyword evidence="3" id="KW-1185">Reference proteome</keyword>
<protein>
    <submittedName>
        <fullName evidence="2">Uncharacterized protein</fullName>
    </submittedName>
</protein>
<evidence type="ECO:0000313" key="2">
    <source>
        <dbReference type="EMBL" id="EGT60087.1"/>
    </source>
</evidence>
<evidence type="ECO:0000256" key="1">
    <source>
        <dbReference type="SAM" id="MobiDB-lite"/>
    </source>
</evidence>
<organism evidence="3">
    <name type="scientific">Caenorhabditis brenneri</name>
    <name type="common">Nematode worm</name>
    <dbReference type="NCBI Taxonomy" id="135651"/>
    <lineage>
        <taxon>Eukaryota</taxon>
        <taxon>Metazoa</taxon>
        <taxon>Ecdysozoa</taxon>
        <taxon>Nematoda</taxon>
        <taxon>Chromadorea</taxon>
        <taxon>Rhabditida</taxon>
        <taxon>Rhabditina</taxon>
        <taxon>Rhabditomorpha</taxon>
        <taxon>Rhabditoidea</taxon>
        <taxon>Rhabditidae</taxon>
        <taxon>Peloderinae</taxon>
        <taxon>Caenorhabditis</taxon>
    </lineage>
</organism>
<sequence length="293" mass="33081">MLSDKEEEVAPVRPVRLVLNGKPMIRMNVTPPACFLKDRRKNPNSKRAKPQKRSTVQPGGGKRTWLQVPCFKKPVILRCQVGWPGELLNVTVFRPEFSPAQGALSSLEATWEVVFPLAMGLQSRFYPATIGSHHGEVMLLTTFRVETKEWKEVVPGVGSVVRKEHQWINEWLPRETLVNRVVFPLLAEHGTHDHKLFRCQVQALRDGKWFCMEGGYCHDSNMWRISWNAPVPGMVNTREIRPMVTVGGHPKGYTPLRKPVAGSSEDVITDASFSDDGDSDFEIIDSEEGDELV</sequence>
<dbReference type="InParanoid" id="G0NGM0"/>
<proteinExistence type="predicted"/>
<feature type="compositionally biased region" description="Acidic residues" evidence="1">
    <location>
        <begin position="273"/>
        <end position="293"/>
    </location>
</feature>
<dbReference type="AlphaFoldDB" id="G0NGM0"/>
<dbReference type="Proteomes" id="UP000008068">
    <property type="component" value="Unassembled WGS sequence"/>
</dbReference>
<evidence type="ECO:0000313" key="3">
    <source>
        <dbReference type="Proteomes" id="UP000008068"/>
    </source>
</evidence>
<feature type="compositionally biased region" description="Basic residues" evidence="1">
    <location>
        <begin position="38"/>
        <end position="52"/>
    </location>
</feature>
<dbReference type="EMBL" id="GL379881">
    <property type="protein sequence ID" value="EGT60087.1"/>
    <property type="molecule type" value="Genomic_DNA"/>
</dbReference>